<dbReference type="Proteomes" id="UP000239898">
    <property type="component" value="Unassembled WGS sequence"/>
</dbReference>
<feature type="compositionally biased region" description="Basic and acidic residues" evidence="1">
    <location>
        <begin position="66"/>
        <end position="79"/>
    </location>
</feature>
<evidence type="ECO:0000313" key="3">
    <source>
        <dbReference type="EMBL" id="PPT92529.1"/>
    </source>
</evidence>
<feature type="chain" id="PRO_5015752688" description="RcnB family protein" evidence="2">
    <location>
        <begin position="22"/>
        <end position="116"/>
    </location>
</feature>
<evidence type="ECO:0000313" key="4">
    <source>
        <dbReference type="Proteomes" id="UP000239898"/>
    </source>
</evidence>
<dbReference type="Gene3D" id="3.10.450.160">
    <property type="entry name" value="inner membrane protein cigr"/>
    <property type="match status" value="1"/>
</dbReference>
<dbReference type="Pfam" id="PF11776">
    <property type="entry name" value="RcnB"/>
    <property type="match status" value="1"/>
</dbReference>
<dbReference type="RefSeq" id="WP_128419120.1">
    <property type="nucleotide sequence ID" value="NZ_CP049017.1"/>
</dbReference>
<proteinExistence type="predicted"/>
<keyword evidence="4" id="KW-1185">Reference proteome</keyword>
<accession>A0A2S6ZK20</accession>
<keyword evidence="2" id="KW-0732">Signal</keyword>
<sequence length="116" mass="13282">MKRIVGSVLALSLQACGGAFAAGQDDHDRDPHRQRKNQRDDHGPQQARHPDRHDDPRRHQRGKRLAVSERSDHMPDYRRHGLKAPPRGHEWRRIDDPYVPIAVATELITSAIAHSR</sequence>
<gene>
    <name evidence="3" type="ORF">XthCFBP4691_03325</name>
</gene>
<evidence type="ECO:0000256" key="1">
    <source>
        <dbReference type="SAM" id="MobiDB-lite"/>
    </source>
</evidence>
<dbReference type="PROSITE" id="PS51257">
    <property type="entry name" value="PROKAR_LIPOPROTEIN"/>
    <property type="match status" value="1"/>
</dbReference>
<feature type="region of interest" description="Disordered" evidence="1">
    <location>
        <begin position="21"/>
        <end position="92"/>
    </location>
</feature>
<evidence type="ECO:0000256" key="2">
    <source>
        <dbReference type="SAM" id="SignalP"/>
    </source>
</evidence>
<reference evidence="3 4" key="1">
    <citation type="submission" date="2016-08" db="EMBL/GenBank/DDBJ databases">
        <title>Evolution of the type three secretion system and type three effector repertoires in Xanthomonas.</title>
        <authorList>
            <person name="Merda D."/>
            <person name="Briand M."/>
            <person name="Bosis E."/>
            <person name="Rousseau C."/>
            <person name="Portier P."/>
            <person name="Jacques M.-A."/>
            <person name="Fischer-Le Saux M."/>
        </authorList>
    </citation>
    <scope>NUCLEOTIDE SEQUENCE [LARGE SCALE GENOMIC DNA]</scope>
    <source>
        <strain evidence="3 4">CFBP 4691</strain>
    </source>
</reference>
<dbReference type="EMBL" id="MIGX01000008">
    <property type="protein sequence ID" value="PPT92529.1"/>
    <property type="molecule type" value="Genomic_DNA"/>
</dbReference>
<protein>
    <recommendedName>
        <fullName evidence="5">RcnB family protein</fullName>
    </recommendedName>
</protein>
<dbReference type="OrthoDB" id="6687316at2"/>
<organism evidence="3 4">
    <name type="scientific">Xanthomonas theicola</name>
    <dbReference type="NCBI Taxonomy" id="56464"/>
    <lineage>
        <taxon>Bacteria</taxon>
        <taxon>Pseudomonadati</taxon>
        <taxon>Pseudomonadota</taxon>
        <taxon>Gammaproteobacteria</taxon>
        <taxon>Lysobacterales</taxon>
        <taxon>Lysobacteraceae</taxon>
        <taxon>Xanthomonas</taxon>
    </lineage>
</organism>
<feature type="compositionally biased region" description="Basic and acidic residues" evidence="1">
    <location>
        <begin position="24"/>
        <end position="57"/>
    </location>
</feature>
<name>A0A2S6ZK20_9XANT</name>
<comment type="caution">
    <text evidence="3">The sequence shown here is derived from an EMBL/GenBank/DDBJ whole genome shotgun (WGS) entry which is preliminary data.</text>
</comment>
<evidence type="ECO:0008006" key="5">
    <source>
        <dbReference type="Google" id="ProtNLM"/>
    </source>
</evidence>
<dbReference type="InterPro" id="IPR024572">
    <property type="entry name" value="RcnB"/>
</dbReference>
<dbReference type="AlphaFoldDB" id="A0A2S6ZK20"/>
<feature type="signal peptide" evidence="2">
    <location>
        <begin position="1"/>
        <end position="21"/>
    </location>
</feature>